<gene>
    <name evidence="1" type="ORF">VIBNISOn1_370016</name>
</gene>
<proteinExistence type="predicted"/>
<dbReference type="Proteomes" id="UP000018211">
    <property type="component" value="Unassembled WGS sequence"/>
</dbReference>
<organism evidence="1 2">
    <name type="scientific">Vibrio nigripulchritudo SOn1</name>
    <dbReference type="NCBI Taxonomy" id="1238450"/>
    <lineage>
        <taxon>Bacteria</taxon>
        <taxon>Pseudomonadati</taxon>
        <taxon>Pseudomonadota</taxon>
        <taxon>Gammaproteobacteria</taxon>
        <taxon>Vibrionales</taxon>
        <taxon>Vibrionaceae</taxon>
        <taxon>Vibrio</taxon>
    </lineage>
</organism>
<name>A0AAV2VT06_9VIBR</name>
<comment type="caution">
    <text evidence="1">The sequence shown here is derived from an EMBL/GenBank/DDBJ whole genome shotgun (WGS) entry which is preliminary data.</text>
</comment>
<sequence length="60" mass="6964">MLGILHIYDSIYASTKNVWHIVNVTYNQITHYKSEILAKSDRYLDLSECKNNSDLHSCFG</sequence>
<dbReference type="AlphaFoldDB" id="A0AAV2VT06"/>
<evidence type="ECO:0000313" key="2">
    <source>
        <dbReference type="Proteomes" id="UP000018211"/>
    </source>
</evidence>
<evidence type="ECO:0000313" key="1">
    <source>
        <dbReference type="EMBL" id="CCO47828.1"/>
    </source>
</evidence>
<protein>
    <submittedName>
        <fullName evidence="1">Uncharacterized protein</fullName>
    </submittedName>
</protein>
<dbReference type="EMBL" id="CAOF01000128">
    <property type="protein sequence ID" value="CCO47828.1"/>
    <property type="molecule type" value="Genomic_DNA"/>
</dbReference>
<reference evidence="1 2" key="1">
    <citation type="journal article" date="2013" name="ISME J.">
        <title>Comparative genomics of pathogenic lineages of Vibrio nigripulchritudo identifies virulence-associated traits.</title>
        <authorList>
            <person name="Goudenege D."/>
            <person name="Labreuche Y."/>
            <person name="Krin E."/>
            <person name="Ansquer D."/>
            <person name="Mangenot S."/>
            <person name="Calteau A."/>
            <person name="Medigue C."/>
            <person name="Mazel D."/>
            <person name="Polz M.F."/>
            <person name="Le Roux F."/>
        </authorList>
    </citation>
    <scope>NUCLEOTIDE SEQUENCE [LARGE SCALE GENOMIC DNA]</scope>
    <source>
        <strain evidence="1 2">SOn1</strain>
    </source>
</reference>
<accession>A0AAV2VT06</accession>